<keyword evidence="2 8" id="KW-0489">Methyltransferase</keyword>
<evidence type="ECO:0000256" key="5">
    <source>
        <dbReference type="ARBA" id="ARBA00022694"/>
    </source>
</evidence>
<evidence type="ECO:0000256" key="2">
    <source>
        <dbReference type="ARBA" id="ARBA00022603"/>
    </source>
</evidence>
<protein>
    <recommendedName>
        <fullName evidence="7">tRNA (guanine(26)-N(2))-dimethyltransferase</fullName>
        <ecNumber evidence="7">2.1.1.216</ecNumber>
    </recommendedName>
</protein>
<comment type="caution">
    <text evidence="9">The sequence shown here is derived from an EMBL/GenBank/DDBJ whole genome shotgun (WGS) entry which is preliminary data.</text>
</comment>
<keyword evidence="4 8" id="KW-0949">S-adenosyl-L-methionine</keyword>
<dbReference type="EC" id="2.1.1.216" evidence="7"/>
<sequence length="293" mass="32440">MRTDGGVKRVAGAEFVLYKEGGSEFYVPDPERYSQDGLPTRDAPVAFAPNAAVNRSVLVLFHRVRPVRRFGDVFCGVGARAIRLHIEAEVEWSVLSDVNPIACQIAMINVRRLGLPSEVRCMDAVAALSTFDFDAVDLDVFGTPIPFAQAAFRCVRDGYVHVTATDLESLYTPAARRKYLLEGPLPRRDTDLEVRAVVGALARLAASVDIGIEPMYCLVEPGVRIRVGLECRRGRSRANETLDMLDYVDGVGPVWGGDLHDEDVVEEMLEELDCTGWSEKHARDVRKSLEVTF</sequence>
<dbReference type="Pfam" id="PF02005">
    <property type="entry name" value="TRM"/>
    <property type="match status" value="1"/>
</dbReference>
<keyword evidence="3 8" id="KW-0808">Transferase</keyword>
<evidence type="ECO:0000313" key="10">
    <source>
        <dbReference type="Proteomes" id="UP000619545"/>
    </source>
</evidence>
<dbReference type="Proteomes" id="UP000619545">
    <property type="component" value="Unassembled WGS sequence"/>
</dbReference>
<reference evidence="9" key="1">
    <citation type="journal article" date="2020" name="bioRxiv">
        <title>A rank-normalized archaeal taxonomy based on genome phylogeny resolves widespread incomplete and uneven classifications.</title>
        <authorList>
            <person name="Rinke C."/>
            <person name="Chuvochina M."/>
            <person name="Mussig A.J."/>
            <person name="Chaumeil P.-A."/>
            <person name="Waite D.W."/>
            <person name="Whitman W.B."/>
            <person name="Parks D.H."/>
            <person name="Hugenholtz P."/>
        </authorList>
    </citation>
    <scope>NUCLEOTIDE SEQUENCE</scope>
    <source>
        <strain evidence="9">UBA8853</strain>
    </source>
</reference>
<dbReference type="GO" id="GO:0002940">
    <property type="term" value="P:tRNA N2-guanine methylation"/>
    <property type="evidence" value="ECO:0007669"/>
    <property type="project" value="TreeGrafter"/>
</dbReference>
<gene>
    <name evidence="9" type="ORF">HA336_05495</name>
</gene>
<evidence type="ECO:0000256" key="1">
    <source>
        <dbReference type="ARBA" id="ARBA00022555"/>
    </source>
</evidence>
<dbReference type="GO" id="GO:0160104">
    <property type="term" value="F:tRNA (guanine(26)-N2)-dimethyltransferase activity"/>
    <property type="evidence" value="ECO:0007669"/>
    <property type="project" value="UniProtKB-EC"/>
</dbReference>
<name>A0A832WPJ7_9EURY</name>
<accession>A0A832WPJ7</accession>
<dbReference type="PROSITE" id="PS51626">
    <property type="entry name" value="SAM_MT_TRM1"/>
    <property type="match status" value="1"/>
</dbReference>
<dbReference type="Gene3D" id="3.40.50.150">
    <property type="entry name" value="Vaccinia Virus protein VP39"/>
    <property type="match status" value="1"/>
</dbReference>
<evidence type="ECO:0000313" key="9">
    <source>
        <dbReference type="EMBL" id="HII70669.1"/>
    </source>
</evidence>
<dbReference type="PANTHER" id="PTHR10631">
    <property type="entry name" value="N 2 ,N 2 -DIMETHYLGUANOSINE TRNA METHYLTRANSFERASE"/>
    <property type="match status" value="1"/>
</dbReference>
<keyword evidence="5 8" id="KW-0819">tRNA processing</keyword>
<dbReference type="EMBL" id="DUJS01000004">
    <property type="protein sequence ID" value="HII70669.1"/>
    <property type="molecule type" value="Genomic_DNA"/>
</dbReference>
<proteinExistence type="inferred from homology"/>
<dbReference type="AlphaFoldDB" id="A0A832WPJ7"/>
<dbReference type="PANTHER" id="PTHR10631:SF3">
    <property type="entry name" value="TRNA (GUANINE(26)-N(2))-DIMETHYLTRANSFERASE"/>
    <property type="match status" value="1"/>
</dbReference>
<keyword evidence="6 8" id="KW-0694">RNA-binding</keyword>
<evidence type="ECO:0000256" key="7">
    <source>
        <dbReference type="ARBA" id="ARBA00039099"/>
    </source>
</evidence>
<dbReference type="InterPro" id="IPR029063">
    <property type="entry name" value="SAM-dependent_MTases_sf"/>
</dbReference>
<dbReference type="GO" id="GO:0000049">
    <property type="term" value="F:tRNA binding"/>
    <property type="evidence" value="ECO:0007669"/>
    <property type="project" value="UniProtKB-UniRule"/>
</dbReference>
<dbReference type="SUPFAM" id="SSF53335">
    <property type="entry name" value="S-adenosyl-L-methionine-dependent methyltransferases"/>
    <property type="match status" value="1"/>
</dbReference>
<comment type="similarity">
    <text evidence="8">Belongs to the class I-like SAM-binding methyltransferase superfamily. Trm1 family.</text>
</comment>
<keyword evidence="1 8" id="KW-0820">tRNA-binding</keyword>
<organism evidence="9 10">
    <name type="scientific">Methanopyrus kandleri</name>
    <dbReference type="NCBI Taxonomy" id="2320"/>
    <lineage>
        <taxon>Archaea</taxon>
        <taxon>Methanobacteriati</taxon>
        <taxon>Methanobacteriota</taxon>
        <taxon>Methanomada group</taxon>
        <taxon>Methanopyri</taxon>
        <taxon>Methanopyrales</taxon>
        <taxon>Methanopyraceae</taxon>
        <taxon>Methanopyrus</taxon>
    </lineage>
</organism>
<evidence type="ECO:0000256" key="4">
    <source>
        <dbReference type="ARBA" id="ARBA00022691"/>
    </source>
</evidence>
<evidence type="ECO:0000256" key="6">
    <source>
        <dbReference type="ARBA" id="ARBA00022884"/>
    </source>
</evidence>
<evidence type="ECO:0000256" key="3">
    <source>
        <dbReference type="ARBA" id="ARBA00022679"/>
    </source>
</evidence>
<dbReference type="InterPro" id="IPR002905">
    <property type="entry name" value="Trm1"/>
</dbReference>
<evidence type="ECO:0000256" key="8">
    <source>
        <dbReference type="PROSITE-ProRule" id="PRU00958"/>
    </source>
</evidence>